<organism evidence="2 3">
    <name type="scientific">Hoylesella timonensis</name>
    <dbReference type="NCBI Taxonomy" id="386414"/>
    <lineage>
        <taxon>Bacteria</taxon>
        <taxon>Pseudomonadati</taxon>
        <taxon>Bacteroidota</taxon>
        <taxon>Bacteroidia</taxon>
        <taxon>Bacteroidales</taxon>
        <taxon>Prevotellaceae</taxon>
        <taxon>Hoylesella</taxon>
    </lineage>
</organism>
<evidence type="ECO:0000313" key="3">
    <source>
        <dbReference type="Proteomes" id="UP000236634"/>
    </source>
</evidence>
<name>A0A2K0XKX1_9BACT</name>
<reference evidence="2 3" key="1">
    <citation type="submission" date="2017-03" db="EMBL/GenBank/DDBJ databases">
        <authorList>
            <person name="Afonso C.L."/>
            <person name="Miller P.J."/>
            <person name="Scott M.A."/>
            <person name="Spackman E."/>
            <person name="Goraichik I."/>
            <person name="Dimitrov K.M."/>
            <person name="Suarez D.L."/>
            <person name="Swayne D.E."/>
        </authorList>
    </citation>
    <scope>NUCLEOTIDE SEQUENCE [LARGE SCALE GENOMIC DNA]</scope>
    <source>
        <strain evidence="2 3">DNF00076</strain>
    </source>
</reference>
<sequence length="65" mass="7624">MTFPSFFDGKLMRTLREKQPQQRCVYELGGMLYGLIINAELSLQSASQNSRENIQRQSWSQIREI</sequence>
<dbReference type="AlphaFoldDB" id="A0A2K0XKX1"/>
<protein>
    <submittedName>
        <fullName evidence="2">Uncharacterized protein</fullName>
    </submittedName>
</protein>
<evidence type="ECO:0000256" key="1">
    <source>
        <dbReference type="SAM" id="MobiDB-lite"/>
    </source>
</evidence>
<gene>
    <name evidence="2" type="ORF">BFS16_05500</name>
</gene>
<accession>A0A2K0XKX1</accession>
<feature type="region of interest" description="Disordered" evidence="1">
    <location>
        <begin position="46"/>
        <end position="65"/>
    </location>
</feature>
<dbReference type="EMBL" id="NBAX01000004">
    <property type="protein sequence ID" value="PNP95183.1"/>
    <property type="molecule type" value="Genomic_DNA"/>
</dbReference>
<proteinExistence type="predicted"/>
<dbReference type="Proteomes" id="UP000236634">
    <property type="component" value="Unassembled WGS sequence"/>
</dbReference>
<evidence type="ECO:0000313" key="2">
    <source>
        <dbReference type="EMBL" id="PNP95183.1"/>
    </source>
</evidence>
<comment type="caution">
    <text evidence="2">The sequence shown here is derived from an EMBL/GenBank/DDBJ whole genome shotgun (WGS) entry which is preliminary data.</text>
</comment>